<organism evidence="1 2">
    <name type="scientific">Gymnopilus junonius</name>
    <name type="common">Spectacular rustgill mushroom</name>
    <name type="synonym">Gymnopilus spectabilis subsp. junonius</name>
    <dbReference type="NCBI Taxonomy" id="109634"/>
    <lineage>
        <taxon>Eukaryota</taxon>
        <taxon>Fungi</taxon>
        <taxon>Dikarya</taxon>
        <taxon>Basidiomycota</taxon>
        <taxon>Agaricomycotina</taxon>
        <taxon>Agaricomycetes</taxon>
        <taxon>Agaricomycetidae</taxon>
        <taxon>Agaricales</taxon>
        <taxon>Agaricineae</taxon>
        <taxon>Hymenogastraceae</taxon>
        <taxon>Gymnopilus</taxon>
    </lineage>
</organism>
<comment type="caution">
    <text evidence="1">The sequence shown here is derived from an EMBL/GenBank/DDBJ whole genome shotgun (WGS) entry which is preliminary data.</text>
</comment>
<evidence type="ECO:0000313" key="2">
    <source>
        <dbReference type="Proteomes" id="UP000724874"/>
    </source>
</evidence>
<dbReference type="InterPro" id="IPR027417">
    <property type="entry name" value="P-loop_NTPase"/>
</dbReference>
<proteinExistence type="predicted"/>
<name>A0A9P5NIS1_GYMJU</name>
<gene>
    <name evidence="1" type="ORF">CPB84DRAFT_1786840</name>
</gene>
<dbReference type="AlphaFoldDB" id="A0A9P5NIS1"/>
<reference evidence="1" key="1">
    <citation type="submission" date="2020-11" db="EMBL/GenBank/DDBJ databases">
        <authorList>
            <consortium name="DOE Joint Genome Institute"/>
            <person name="Ahrendt S."/>
            <person name="Riley R."/>
            <person name="Andreopoulos W."/>
            <person name="LaButti K."/>
            <person name="Pangilinan J."/>
            <person name="Ruiz-duenas F.J."/>
            <person name="Barrasa J.M."/>
            <person name="Sanchez-Garcia M."/>
            <person name="Camarero S."/>
            <person name="Miyauchi S."/>
            <person name="Serrano A."/>
            <person name="Linde D."/>
            <person name="Babiker R."/>
            <person name="Drula E."/>
            <person name="Ayuso-Fernandez I."/>
            <person name="Pacheco R."/>
            <person name="Padilla G."/>
            <person name="Ferreira P."/>
            <person name="Barriuso J."/>
            <person name="Kellner H."/>
            <person name="Castanera R."/>
            <person name="Alfaro M."/>
            <person name="Ramirez L."/>
            <person name="Pisabarro A.G."/>
            <person name="Kuo A."/>
            <person name="Tritt A."/>
            <person name="Lipzen A."/>
            <person name="He G."/>
            <person name="Yan M."/>
            <person name="Ng V."/>
            <person name="Cullen D."/>
            <person name="Martin F."/>
            <person name="Rosso M.-N."/>
            <person name="Henrissat B."/>
            <person name="Hibbett D."/>
            <person name="Martinez A.T."/>
            <person name="Grigoriev I.V."/>
        </authorList>
    </citation>
    <scope>NUCLEOTIDE SEQUENCE</scope>
    <source>
        <strain evidence="1">AH 44721</strain>
    </source>
</reference>
<dbReference type="Gene3D" id="3.40.50.300">
    <property type="entry name" value="P-loop containing nucleotide triphosphate hydrolases"/>
    <property type="match status" value="1"/>
</dbReference>
<protein>
    <submittedName>
        <fullName evidence="1">Uncharacterized protein</fullName>
    </submittedName>
</protein>
<accession>A0A9P5NIS1</accession>
<keyword evidence="2" id="KW-1185">Reference proteome</keyword>
<sequence>MSVSEEFPHSPHRTLDGSHFDNSMDLWRSICASGSLNNTYFSIFFTKIDLLERQLDSGINFKDHVKAYEKEVDTQMIVALFWHKKYTEAAQESGYRFSATIHFFNLSFNDIELSMISMEQFKSSILKRHVRCNLCFRDLQ</sequence>
<evidence type="ECO:0000313" key="1">
    <source>
        <dbReference type="EMBL" id="KAF8887670.1"/>
    </source>
</evidence>
<dbReference type="Proteomes" id="UP000724874">
    <property type="component" value="Unassembled WGS sequence"/>
</dbReference>
<dbReference type="OrthoDB" id="5817230at2759"/>
<dbReference type="EMBL" id="JADNYJ010000089">
    <property type="protein sequence ID" value="KAF8887670.1"/>
    <property type="molecule type" value="Genomic_DNA"/>
</dbReference>